<feature type="non-terminal residue" evidence="4">
    <location>
        <position position="1"/>
    </location>
</feature>
<accession>B3RYQ2</accession>
<dbReference type="STRING" id="10228.B3RYQ2"/>
<evidence type="ECO:0000313" key="4">
    <source>
        <dbReference type="EMBL" id="EDV25083.1"/>
    </source>
</evidence>
<dbReference type="HOGENOM" id="CLU_104033_0_0_1"/>
<dbReference type="PhylomeDB" id="B3RYQ2"/>
<evidence type="ECO:0000256" key="1">
    <source>
        <dbReference type="ARBA" id="ARBA00022574"/>
    </source>
</evidence>
<keyword evidence="2" id="KW-0677">Repeat</keyword>
<organism evidence="4 5">
    <name type="scientific">Trichoplax adhaerens</name>
    <name type="common">Trichoplax reptans</name>
    <dbReference type="NCBI Taxonomy" id="10228"/>
    <lineage>
        <taxon>Eukaryota</taxon>
        <taxon>Metazoa</taxon>
        <taxon>Placozoa</taxon>
        <taxon>Uniplacotomia</taxon>
        <taxon>Trichoplacea</taxon>
        <taxon>Trichoplacidae</taxon>
        <taxon>Trichoplax</taxon>
    </lineage>
</organism>
<dbReference type="CTD" id="6753736"/>
<dbReference type="PANTHER" id="PTHR19871">
    <property type="entry name" value="BETA TRANSDUCIN-RELATED PROTEIN"/>
    <property type="match status" value="1"/>
</dbReference>
<dbReference type="OrthoDB" id="6134417at2759"/>
<dbReference type="EMBL" id="DS985245">
    <property type="protein sequence ID" value="EDV25083.1"/>
    <property type="molecule type" value="Genomic_DNA"/>
</dbReference>
<dbReference type="eggNOG" id="KOG3602">
    <property type="taxonomic scope" value="Eukaryota"/>
</dbReference>
<dbReference type="Pfam" id="PF25469">
    <property type="entry name" value="WHD_NWD1"/>
    <property type="match status" value="1"/>
</dbReference>
<dbReference type="KEGG" id="tad:TRIADDRAFT_24789"/>
<evidence type="ECO:0000256" key="2">
    <source>
        <dbReference type="ARBA" id="ARBA00022737"/>
    </source>
</evidence>
<sequence length="168" mass="19526">PLYLKLACSAAQRWKSYTPESEMKLAPTPREIIKQFFERLNQVHGTLFVKRALGYITASKNGLSSTELEDLLSCDEEALRDVFQFHIPPLRRLPTLLWTRLRNDLGDYLAERGADGVVVYSWYHRQFREVAEEYFLGNVEFKEEIHGMLVDYFIGRLVVIENVNANNV</sequence>
<dbReference type="AlphaFoldDB" id="B3RYQ2"/>
<dbReference type="InterPro" id="IPR052752">
    <property type="entry name" value="NACHT-WD_repeat"/>
</dbReference>
<keyword evidence="1" id="KW-0853">WD repeat</keyword>
<dbReference type="OMA" id="MKLAPTP"/>
<name>B3RYQ2_TRIAD</name>
<reference evidence="4 5" key="1">
    <citation type="journal article" date="2008" name="Nature">
        <title>The Trichoplax genome and the nature of placozoans.</title>
        <authorList>
            <person name="Srivastava M."/>
            <person name="Begovic E."/>
            <person name="Chapman J."/>
            <person name="Putnam N.H."/>
            <person name="Hellsten U."/>
            <person name="Kawashima T."/>
            <person name="Kuo A."/>
            <person name="Mitros T."/>
            <person name="Salamov A."/>
            <person name="Carpenter M.L."/>
            <person name="Signorovitch A.Y."/>
            <person name="Moreno M.A."/>
            <person name="Kamm K."/>
            <person name="Grimwood J."/>
            <person name="Schmutz J."/>
            <person name="Shapiro H."/>
            <person name="Grigoriev I.V."/>
            <person name="Buss L.W."/>
            <person name="Schierwater B."/>
            <person name="Dellaporta S.L."/>
            <person name="Rokhsar D.S."/>
        </authorList>
    </citation>
    <scope>NUCLEOTIDE SEQUENCE [LARGE SCALE GENOMIC DNA]</scope>
    <source>
        <strain evidence="4 5">Grell-BS-1999</strain>
    </source>
</reference>
<evidence type="ECO:0000259" key="3">
    <source>
        <dbReference type="Pfam" id="PF25469"/>
    </source>
</evidence>
<dbReference type="GeneID" id="6753736"/>
<evidence type="ECO:0000313" key="5">
    <source>
        <dbReference type="Proteomes" id="UP000009022"/>
    </source>
</evidence>
<dbReference type="RefSeq" id="XP_002112973.1">
    <property type="nucleotide sequence ID" value="XM_002112937.1"/>
</dbReference>
<gene>
    <name evidence="4" type="ORF">TRIADDRAFT_24789</name>
</gene>
<dbReference type="InParanoid" id="B3RYQ2"/>
<protein>
    <recommendedName>
        <fullName evidence="3">NWD1/2-like winged helix-turn-helix domain-containing protein</fullName>
    </recommendedName>
</protein>
<proteinExistence type="predicted"/>
<dbReference type="PANTHER" id="PTHR19871:SF42">
    <property type="match status" value="1"/>
</dbReference>
<dbReference type="Proteomes" id="UP000009022">
    <property type="component" value="Unassembled WGS sequence"/>
</dbReference>
<feature type="domain" description="NWD1/2-like winged helix-turn-helix" evidence="3">
    <location>
        <begin position="32"/>
        <end position="137"/>
    </location>
</feature>
<keyword evidence="5" id="KW-1185">Reference proteome</keyword>
<dbReference type="InterPro" id="IPR057588">
    <property type="entry name" value="NWD1/2-like_WH"/>
</dbReference>